<accession>A0A917PSK9</accession>
<keyword evidence="5" id="KW-0560">Oxidoreductase</keyword>
<evidence type="ECO:0000256" key="1">
    <source>
        <dbReference type="ARBA" id="ARBA00001974"/>
    </source>
</evidence>
<keyword evidence="3" id="KW-0285">Flavoprotein</keyword>
<reference evidence="7" key="1">
    <citation type="journal article" date="2014" name="Int. J. Syst. Evol. Microbiol.">
        <title>Complete genome sequence of Corynebacterium casei LMG S-19264T (=DSM 44701T), isolated from a smear-ripened cheese.</title>
        <authorList>
            <consortium name="US DOE Joint Genome Institute (JGI-PGF)"/>
            <person name="Walter F."/>
            <person name="Albersmeier A."/>
            <person name="Kalinowski J."/>
            <person name="Ruckert C."/>
        </authorList>
    </citation>
    <scope>NUCLEOTIDE SEQUENCE</scope>
    <source>
        <strain evidence="7">JCM 14371</strain>
    </source>
</reference>
<name>A0A917PSK9_9DEIO</name>
<dbReference type="Proteomes" id="UP000635726">
    <property type="component" value="Unassembled WGS sequence"/>
</dbReference>
<dbReference type="SUPFAM" id="SSF51905">
    <property type="entry name" value="FAD/NAD(P)-binding domain"/>
    <property type="match status" value="1"/>
</dbReference>
<dbReference type="Pfam" id="PF01266">
    <property type="entry name" value="DAO"/>
    <property type="match status" value="1"/>
</dbReference>
<dbReference type="GO" id="GO:0016491">
    <property type="term" value="F:oxidoreductase activity"/>
    <property type="evidence" value="ECO:0007669"/>
    <property type="project" value="UniProtKB-KW"/>
</dbReference>
<keyword evidence="4" id="KW-0274">FAD</keyword>
<comment type="similarity">
    <text evidence="2">Belongs to the ETF-QO/FixC family.</text>
</comment>
<dbReference type="Gene3D" id="3.30.9.10">
    <property type="entry name" value="D-Amino Acid Oxidase, subunit A, domain 2"/>
    <property type="match status" value="1"/>
</dbReference>
<dbReference type="InterPro" id="IPR036188">
    <property type="entry name" value="FAD/NAD-bd_sf"/>
</dbReference>
<evidence type="ECO:0000259" key="6">
    <source>
        <dbReference type="Pfam" id="PF01266"/>
    </source>
</evidence>
<comment type="cofactor">
    <cofactor evidence="1">
        <name>FAD</name>
        <dbReference type="ChEBI" id="CHEBI:57692"/>
    </cofactor>
</comment>
<proteinExistence type="inferred from homology"/>
<organism evidence="7 8">
    <name type="scientific">Deinococcus aquiradiocola</name>
    <dbReference type="NCBI Taxonomy" id="393059"/>
    <lineage>
        <taxon>Bacteria</taxon>
        <taxon>Thermotogati</taxon>
        <taxon>Deinococcota</taxon>
        <taxon>Deinococci</taxon>
        <taxon>Deinococcales</taxon>
        <taxon>Deinococcaceae</taxon>
        <taxon>Deinococcus</taxon>
    </lineage>
</organism>
<dbReference type="Gene3D" id="3.50.50.60">
    <property type="entry name" value="FAD/NAD(P)-binding domain"/>
    <property type="match status" value="1"/>
</dbReference>
<dbReference type="AlphaFoldDB" id="A0A917PSK9"/>
<feature type="domain" description="FAD dependent oxidoreductase" evidence="6">
    <location>
        <begin position="15"/>
        <end position="309"/>
    </location>
</feature>
<sequence length="375" mass="39149">MWAHVGQPFAPARYDVLIVGAGRMGAALARFLRAARPDLSLLLAEEGGLPNEEGATILAPGVWHADVPPERREEAERTRVLLGDALTPCGLLDLQGQAGPATRPVSEVLGPDLLGWIDAGVLPHVRLDGRAGVYSAGQLTLGHAQTAIREGADLMLNVRAELHGHELNGHALDRPGSGGAARVALHRLSVTNTHQVVVDHTVNVTVARVVIAAGAPGPALAEAGLGIVTPHRAAYRQTPRLEVPSTSGTPVLRAEGLTLRPQSGGFTVVPPVPHPDPWGYVPTGGRLVGVPVGLRRETLDAVMRAMPGLSVLAGEGLVVGRSIADIPGAWLAVPAGDWPTWERLDDTHWLLLGGERADLTGLAVAEQLAQALAAT</sequence>
<dbReference type="PANTHER" id="PTHR43624:SF2">
    <property type="entry name" value="ELECTRON TRANSFER FLAVOPROTEIN-QUINONE OXIDOREDUCTASE YDIS-RELATED"/>
    <property type="match status" value="1"/>
</dbReference>
<dbReference type="PANTHER" id="PTHR43624">
    <property type="entry name" value="ELECTRON TRANSFER FLAVOPROTEIN-QUINONE OXIDOREDUCTASE YDIS-RELATED"/>
    <property type="match status" value="1"/>
</dbReference>
<dbReference type="EMBL" id="BMOE01000024">
    <property type="protein sequence ID" value="GGJ89587.1"/>
    <property type="molecule type" value="Genomic_DNA"/>
</dbReference>
<evidence type="ECO:0000256" key="4">
    <source>
        <dbReference type="ARBA" id="ARBA00022827"/>
    </source>
</evidence>
<keyword evidence="8" id="KW-1185">Reference proteome</keyword>
<dbReference type="InterPro" id="IPR006076">
    <property type="entry name" value="FAD-dep_OxRdtase"/>
</dbReference>
<gene>
    <name evidence="7" type="ORF">GCM10008939_36950</name>
</gene>
<protein>
    <recommendedName>
        <fullName evidence="6">FAD dependent oxidoreductase domain-containing protein</fullName>
    </recommendedName>
</protein>
<dbReference type="InterPro" id="IPR039651">
    <property type="entry name" value="FixC-like"/>
</dbReference>
<reference evidence="7" key="2">
    <citation type="submission" date="2020-09" db="EMBL/GenBank/DDBJ databases">
        <authorList>
            <person name="Sun Q."/>
            <person name="Ohkuma M."/>
        </authorList>
    </citation>
    <scope>NUCLEOTIDE SEQUENCE</scope>
    <source>
        <strain evidence="7">JCM 14371</strain>
    </source>
</reference>
<evidence type="ECO:0000256" key="5">
    <source>
        <dbReference type="ARBA" id="ARBA00023002"/>
    </source>
</evidence>
<evidence type="ECO:0000313" key="7">
    <source>
        <dbReference type="EMBL" id="GGJ89587.1"/>
    </source>
</evidence>
<evidence type="ECO:0000256" key="3">
    <source>
        <dbReference type="ARBA" id="ARBA00022630"/>
    </source>
</evidence>
<evidence type="ECO:0000256" key="2">
    <source>
        <dbReference type="ARBA" id="ARBA00006796"/>
    </source>
</evidence>
<comment type="caution">
    <text evidence="7">The sequence shown here is derived from an EMBL/GenBank/DDBJ whole genome shotgun (WGS) entry which is preliminary data.</text>
</comment>
<evidence type="ECO:0000313" key="8">
    <source>
        <dbReference type="Proteomes" id="UP000635726"/>
    </source>
</evidence>